<keyword evidence="1" id="KW-0472">Membrane</keyword>
<reference evidence="2" key="1">
    <citation type="submission" date="2019-10" db="EMBL/GenBank/DDBJ databases">
        <title>Conservation and host-specific expression of non-tandemly repeated heterogenous ribosome RNA gene in arbuscular mycorrhizal fungi.</title>
        <authorList>
            <person name="Maeda T."/>
            <person name="Kobayashi Y."/>
            <person name="Nakagawa T."/>
            <person name="Ezawa T."/>
            <person name="Yamaguchi K."/>
            <person name="Bino T."/>
            <person name="Nishimoto Y."/>
            <person name="Shigenobu S."/>
            <person name="Kawaguchi M."/>
        </authorList>
    </citation>
    <scope>NUCLEOTIDE SEQUENCE</scope>
    <source>
        <strain evidence="2">HR1</strain>
    </source>
</reference>
<accession>A0A8H3LTY4</accession>
<feature type="transmembrane region" description="Helical" evidence="1">
    <location>
        <begin position="35"/>
        <end position="57"/>
    </location>
</feature>
<keyword evidence="2" id="KW-0238">DNA-binding</keyword>
<keyword evidence="2" id="KW-0371">Homeobox</keyword>
<organism evidence="2 3">
    <name type="scientific">Rhizophagus clarus</name>
    <dbReference type="NCBI Taxonomy" id="94130"/>
    <lineage>
        <taxon>Eukaryota</taxon>
        <taxon>Fungi</taxon>
        <taxon>Fungi incertae sedis</taxon>
        <taxon>Mucoromycota</taxon>
        <taxon>Glomeromycotina</taxon>
        <taxon>Glomeromycetes</taxon>
        <taxon>Glomerales</taxon>
        <taxon>Glomeraceae</taxon>
        <taxon>Rhizophagus</taxon>
    </lineage>
</organism>
<dbReference type="EMBL" id="BLAL01000208">
    <property type="protein sequence ID" value="GES91845.1"/>
    <property type="molecule type" value="Genomic_DNA"/>
</dbReference>
<gene>
    <name evidence="2" type="ORF">RCL2_001864700</name>
</gene>
<evidence type="ECO:0000256" key="1">
    <source>
        <dbReference type="SAM" id="Phobius"/>
    </source>
</evidence>
<dbReference type="Proteomes" id="UP000615446">
    <property type="component" value="Unassembled WGS sequence"/>
</dbReference>
<keyword evidence="1" id="KW-1133">Transmembrane helix</keyword>
<comment type="caution">
    <text evidence="2">The sequence shown here is derived from an EMBL/GenBank/DDBJ whole genome shotgun (WGS) entry which is preliminary data.</text>
</comment>
<evidence type="ECO:0000313" key="3">
    <source>
        <dbReference type="Proteomes" id="UP000615446"/>
    </source>
</evidence>
<dbReference type="GO" id="GO:0003677">
    <property type="term" value="F:DNA binding"/>
    <property type="evidence" value="ECO:0007669"/>
    <property type="project" value="UniProtKB-KW"/>
</dbReference>
<name>A0A8H3LTY4_9GLOM</name>
<evidence type="ECO:0000313" key="2">
    <source>
        <dbReference type="EMBL" id="GES91845.1"/>
    </source>
</evidence>
<dbReference type="AlphaFoldDB" id="A0A8H3LTY4"/>
<protein>
    <submittedName>
        <fullName evidence="2">Homeodomain-like protein</fullName>
    </submittedName>
</protein>
<sequence>MRIITCYQQQWKCVVNPLIHYKDNLKEKNFNGTHMKAVCFFLFILFIILFIYSRLLYSEIIEKHPDYYLDEIVGEMTRETGKELENQQEKNELLRADYIYTFGTEYQVEQLIFLDESAKDERTLSRSYGYSYKNQVVSFFERY</sequence>
<keyword evidence="1" id="KW-0812">Transmembrane</keyword>
<proteinExistence type="predicted"/>